<feature type="signal peptide" evidence="1">
    <location>
        <begin position="1"/>
        <end position="26"/>
    </location>
</feature>
<keyword evidence="3" id="KW-1185">Reference proteome</keyword>
<dbReference type="Proteomes" id="UP000578077">
    <property type="component" value="Unassembled WGS sequence"/>
</dbReference>
<accession>A0A841E8I0</accession>
<feature type="chain" id="PRO_5032406990" evidence="1">
    <location>
        <begin position="27"/>
        <end position="121"/>
    </location>
</feature>
<keyword evidence="1" id="KW-0732">Signal</keyword>
<proteinExistence type="predicted"/>
<sequence>MRALARAAAVAAAAAALSAAPLTAAADDSLTPRPAECEAGICGFTGYGYTGETVPLPAGSGCVDLKAPIRSITNTYGSPGIPAVATVYSDRGCAGDVVASVGQEQSDPMITPDGASVSLVW</sequence>
<dbReference type="AlphaFoldDB" id="A0A841E8I0"/>
<dbReference type="EMBL" id="JACHLY010000001">
    <property type="protein sequence ID" value="MBB5999296.1"/>
    <property type="molecule type" value="Genomic_DNA"/>
</dbReference>
<reference evidence="2 3" key="1">
    <citation type="submission" date="2020-08" db="EMBL/GenBank/DDBJ databases">
        <title>Sequencing the genomes of 1000 actinobacteria strains.</title>
        <authorList>
            <person name="Klenk H.-P."/>
        </authorList>
    </citation>
    <scope>NUCLEOTIDE SEQUENCE [LARGE SCALE GENOMIC DNA]</scope>
    <source>
        <strain evidence="2 3">DSM 44593</strain>
    </source>
</reference>
<evidence type="ECO:0000256" key="1">
    <source>
        <dbReference type="SAM" id="SignalP"/>
    </source>
</evidence>
<name>A0A841E8I0_9ACTN</name>
<comment type="caution">
    <text evidence="2">The sequence shown here is derived from an EMBL/GenBank/DDBJ whole genome shotgun (WGS) entry which is preliminary data.</text>
</comment>
<evidence type="ECO:0000313" key="3">
    <source>
        <dbReference type="Proteomes" id="UP000578077"/>
    </source>
</evidence>
<gene>
    <name evidence="2" type="ORF">HNR25_003047</name>
</gene>
<dbReference type="RefSeq" id="WP_184636038.1">
    <property type="nucleotide sequence ID" value="NZ_BAABKT010000026.1"/>
</dbReference>
<evidence type="ECO:0000313" key="2">
    <source>
        <dbReference type="EMBL" id="MBB5999296.1"/>
    </source>
</evidence>
<protein>
    <submittedName>
        <fullName evidence="2">Uncharacterized protein</fullName>
    </submittedName>
</protein>
<organism evidence="2 3">
    <name type="scientific">Streptomonospora salina</name>
    <dbReference type="NCBI Taxonomy" id="104205"/>
    <lineage>
        <taxon>Bacteria</taxon>
        <taxon>Bacillati</taxon>
        <taxon>Actinomycetota</taxon>
        <taxon>Actinomycetes</taxon>
        <taxon>Streptosporangiales</taxon>
        <taxon>Nocardiopsidaceae</taxon>
        <taxon>Streptomonospora</taxon>
    </lineage>
</organism>